<accession>A0A8T2S2Z1</accession>
<name>A0A8T2S2Z1_CERRI</name>
<reference evidence="5 6" key="1">
    <citation type="submission" date="2021-08" db="EMBL/GenBank/DDBJ databases">
        <title>WGS assembly of Ceratopteris richardii.</title>
        <authorList>
            <person name="Marchant D.B."/>
            <person name="Chen G."/>
            <person name="Jenkins J."/>
            <person name="Shu S."/>
            <person name="Leebens-Mack J."/>
            <person name="Grimwood J."/>
            <person name="Schmutz J."/>
            <person name="Soltis P."/>
            <person name="Soltis D."/>
            <person name="Chen Z.-H."/>
        </authorList>
    </citation>
    <scope>NUCLEOTIDE SEQUENCE [LARGE SCALE GENOMIC DNA]</scope>
    <source>
        <strain evidence="5">Whitten #5841</strain>
        <tissue evidence="5">Leaf</tissue>
    </source>
</reference>
<dbReference type="AlphaFoldDB" id="A0A8T2S2Z1"/>
<dbReference type="Proteomes" id="UP000825935">
    <property type="component" value="Chromosome 23"/>
</dbReference>
<dbReference type="GO" id="GO:0009451">
    <property type="term" value="P:RNA modification"/>
    <property type="evidence" value="ECO:0007669"/>
    <property type="project" value="InterPro"/>
</dbReference>
<dbReference type="Pfam" id="PF20430">
    <property type="entry name" value="Eplus_motif"/>
    <property type="match status" value="1"/>
</dbReference>
<dbReference type="InterPro" id="IPR046960">
    <property type="entry name" value="PPR_At4g14850-like_plant"/>
</dbReference>
<dbReference type="PANTHER" id="PTHR24015:SF548">
    <property type="entry name" value="OS08G0340900 PROTEIN"/>
    <property type="match status" value="1"/>
</dbReference>
<dbReference type="InterPro" id="IPR046848">
    <property type="entry name" value="E_motif"/>
</dbReference>
<dbReference type="GO" id="GO:0003729">
    <property type="term" value="F:mRNA binding"/>
    <property type="evidence" value="ECO:0007669"/>
    <property type="project" value="UniProtKB-ARBA"/>
</dbReference>
<dbReference type="FunFam" id="1.25.40.10:FF:000073">
    <property type="entry name" value="Pentatricopeptide repeat-containing protein chloroplastic"/>
    <property type="match status" value="2"/>
</dbReference>
<feature type="repeat" description="PPR" evidence="2">
    <location>
        <begin position="269"/>
        <end position="303"/>
    </location>
</feature>
<proteinExistence type="predicted"/>
<feature type="repeat" description="PPR" evidence="2">
    <location>
        <begin position="471"/>
        <end position="505"/>
    </location>
</feature>
<dbReference type="Pfam" id="PF13041">
    <property type="entry name" value="PPR_2"/>
    <property type="match status" value="4"/>
</dbReference>
<dbReference type="FunFam" id="1.25.40.10:FF:000196">
    <property type="entry name" value="Pentatricopeptide repeat-containing protein At4g14850"/>
    <property type="match status" value="1"/>
</dbReference>
<evidence type="ECO:0000256" key="2">
    <source>
        <dbReference type="PROSITE-ProRule" id="PRU00708"/>
    </source>
</evidence>
<dbReference type="InterPro" id="IPR011990">
    <property type="entry name" value="TPR-like_helical_dom_sf"/>
</dbReference>
<evidence type="ECO:0000313" key="5">
    <source>
        <dbReference type="EMBL" id="KAH7302175.1"/>
    </source>
</evidence>
<dbReference type="NCBIfam" id="TIGR00756">
    <property type="entry name" value="PPR"/>
    <property type="match status" value="4"/>
</dbReference>
<dbReference type="Pfam" id="PF20431">
    <property type="entry name" value="E_motif"/>
    <property type="match status" value="1"/>
</dbReference>
<feature type="repeat" description="PPR" evidence="2">
    <location>
        <begin position="643"/>
        <end position="677"/>
    </location>
</feature>
<dbReference type="PROSITE" id="PS51375">
    <property type="entry name" value="PPR"/>
    <property type="match status" value="6"/>
</dbReference>
<evidence type="ECO:0000256" key="3">
    <source>
        <dbReference type="SAM" id="MobiDB-lite"/>
    </source>
</evidence>
<gene>
    <name evidence="5" type="ORF">KP509_23G059700</name>
</gene>
<feature type="repeat" description="PPR" evidence="2">
    <location>
        <begin position="572"/>
        <end position="606"/>
    </location>
</feature>
<protein>
    <recommendedName>
        <fullName evidence="4">DYW domain-containing protein</fullName>
    </recommendedName>
</protein>
<keyword evidence="6" id="KW-1185">Reference proteome</keyword>
<dbReference type="OrthoDB" id="185373at2759"/>
<evidence type="ECO:0000313" key="6">
    <source>
        <dbReference type="Proteomes" id="UP000825935"/>
    </source>
</evidence>
<sequence>MQLSASKSCTYGSQLPEESQPAQFTTDLHRRKRVLQAHYLSLQNDNAERELIFVKRPVAFSGKTLSRKLEMGVLEVDPPCFSATKGTSLASDSCPGTFSDLFVRKPVLPVKDDKEGGLAPLDAEEDLHRFHSSSDKRPVVPSGRFQGLTLEPPLLDKLRATSEDLSLAETEVILGSIKENIIEGNLKTALEQLESLPIEVRINSDILSLFLKQCGKTKSVHVGRRIHNYIKMQGLQHDTFLGNHIINMYRHCKDTSSAKYAFDDIHRKNVISWTIMISAYAHNGQYELALQLFNDMQKDNVRPDKVTVSTIITACSNISARDQGREIHQMIIDGKLESDVVVESALVNMYVKSNCLEEAQKVFDSMRSRNVVSWTTMILAYAQNNQEKKALNLFEQMEVFGVIPNEFTLVGALSACSRLRSLADGLNVHGKAVYHGYESHIVLGNALIHMYSKFGHWDLGLKVFSKMPMKDVISWTSMLDAYTEEGRTKDTLQLFEEMNWEGIIPDKVTFLSILGACADLLALEQGKRIHASIISRKLHTDQMVGCALIHMYGRCGSVESAREVFDNIQNHNVHTWTSMISVYSQHGLSRDALILFNEMLKEDVKPNEITFVSVLSACSHGGFIAEAFRCFNSLKRVFDITPTAEHYACMVDVLGRAGFLKEAEELLKKMPISGDVVIWRSMLSACVAFNDTQRAKWAAEECIKLQPGYSAPYVMLSNIFVAEDQWEEVARIQRIMDINGVKMQLGKSSIEIKDKIHEFVVDDQAHPQIEQIHAELGTLSKKMEECGYVPMVNTVLHDVEEELKTYMLKYHSERLAIVFGHMMTPSKSTLRIVKNLRMCFDCHCAIKYMSKILEREIIVRDSYCSHHFKDGVCSCLDYW</sequence>
<dbReference type="InterPro" id="IPR002885">
    <property type="entry name" value="PPR_rpt"/>
</dbReference>
<dbReference type="InterPro" id="IPR032867">
    <property type="entry name" value="DYW_dom"/>
</dbReference>
<dbReference type="PANTHER" id="PTHR24015">
    <property type="entry name" value="OS07G0578800 PROTEIN-RELATED"/>
    <property type="match status" value="1"/>
</dbReference>
<comment type="caution">
    <text evidence="5">The sequence shown here is derived from an EMBL/GenBank/DDBJ whole genome shotgun (WGS) entry which is preliminary data.</text>
</comment>
<dbReference type="Pfam" id="PF01535">
    <property type="entry name" value="PPR"/>
    <property type="match status" value="1"/>
</dbReference>
<dbReference type="GO" id="GO:0008270">
    <property type="term" value="F:zinc ion binding"/>
    <property type="evidence" value="ECO:0007669"/>
    <property type="project" value="InterPro"/>
</dbReference>
<dbReference type="InterPro" id="IPR046849">
    <property type="entry name" value="E2_motif"/>
</dbReference>
<dbReference type="OMA" id="FNGMSEV"/>
<feature type="repeat" description="PPR" evidence="2">
    <location>
        <begin position="370"/>
        <end position="404"/>
    </location>
</feature>
<feature type="region of interest" description="Disordered" evidence="3">
    <location>
        <begin position="1"/>
        <end position="23"/>
    </location>
</feature>
<feature type="domain" description="DYW" evidence="4">
    <location>
        <begin position="787"/>
        <end position="879"/>
    </location>
</feature>
<dbReference type="FunFam" id="1.25.40.10:FF:000090">
    <property type="entry name" value="Pentatricopeptide repeat-containing protein, chloroplastic"/>
    <property type="match status" value="1"/>
</dbReference>
<dbReference type="Gene3D" id="1.25.40.10">
    <property type="entry name" value="Tetratricopeptide repeat domain"/>
    <property type="match status" value="4"/>
</dbReference>
<keyword evidence="1" id="KW-0677">Repeat</keyword>
<evidence type="ECO:0000259" key="4">
    <source>
        <dbReference type="Pfam" id="PF14432"/>
    </source>
</evidence>
<feature type="repeat" description="PPR" evidence="2">
    <location>
        <begin position="339"/>
        <end position="369"/>
    </location>
</feature>
<dbReference type="EMBL" id="CM035428">
    <property type="protein sequence ID" value="KAH7302175.1"/>
    <property type="molecule type" value="Genomic_DNA"/>
</dbReference>
<organism evidence="5 6">
    <name type="scientific">Ceratopteris richardii</name>
    <name type="common">Triangle waterfern</name>
    <dbReference type="NCBI Taxonomy" id="49495"/>
    <lineage>
        <taxon>Eukaryota</taxon>
        <taxon>Viridiplantae</taxon>
        <taxon>Streptophyta</taxon>
        <taxon>Embryophyta</taxon>
        <taxon>Tracheophyta</taxon>
        <taxon>Polypodiopsida</taxon>
        <taxon>Polypodiidae</taxon>
        <taxon>Polypodiales</taxon>
        <taxon>Pteridineae</taxon>
        <taxon>Pteridaceae</taxon>
        <taxon>Parkerioideae</taxon>
        <taxon>Ceratopteris</taxon>
    </lineage>
</organism>
<dbReference type="Pfam" id="PF14432">
    <property type="entry name" value="DYW_deaminase"/>
    <property type="match status" value="1"/>
</dbReference>
<dbReference type="SUPFAM" id="SSF48452">
    <property type="entry name" value="TPR-like"/>
    <property type="match status" value="1"/>
</dbReference>
<evidence type="ECO:0000256" key="1">
    <source>
        <dbReference type="ARBA" id="ARBA00022737"/>
    </source>
</evidence>